<comment type="catalytic activity">
    <reaction evidence="11">
        <text>N-terminal L-seryl-[histone H4] + acetyl-CoA = N-terminal N(alpha)-acetyl-L-seryl-[histone H4] + CoA + H(+)</text>
        <dbReference type="Rhea" id="RHEA:50596"/>
        <dbReference type="Rhea" id="RHEA-COMP:12740"/>
        <dbReference type="Rhea" id="RHEA-COMP:12743"/>
        <dbReference type="ChEBI" id="CHEBI:15378"/>
        <dbReference type="ChEBI" id="CHEBI:57287"/>
        <dbReference type="ChEBI" id="CHEBI:57288"/>
        <dbReference type="ChEBI" id="CHEBI:64738"/>
        <dbReference type="ChEBI" id="CHEBI:83690"/>
        <dbReference type="EC" id="2.3.1.257"/>
    </reaction>
</comment>
<evidence type="ECO:0000256" key="7">
    <source>
        <dbReference type="ARBA" id="ARBA00022679"/>
    </source>
</evidence>
<dbReference type="EC" id="2.3.1.257" evidence="4"/>
<feature type="region of interest" description="Disordered" evidence="12">
    <location>
        <begin position="1"/>
        <end position="48"/>
    </location>
</feature>
<dbReference type="GO" id="GO:1990189">
    <property type="term" value="F:protein N-terminal-serine acetyltransferase activity"/>
    <property type="evidence" value="ECO:0007669"/>
    <property type="project" value="UniProtKB-EC"/>
</dbReference>
<evidence type="ECO:0000256" key="1">
    <source>
        <dbReference type="ARBA" id="ARBA00004123"/>
    </source>
</evidence>
<dbReference type="InterPro" id="IPR039949">
    <property type="entry name" value="NAA40"/>
</dbReference>
<dbReference type="EMBL" id="KQ001647">
    <property type="protein sequence ID" value="KJP89940.1"/>
    <property type="molecule type" value="Genomic_DNA"/>
</dbReference>
<name>A0A0D9QS56_PLAFR</name>
<evidence type="ECO:0000313" key="15">
    <source>
        <dbReference type="Proteomes" id="UP000054561"/>
    </source>
</evidence>
<evidence type="ECO:0000256" key="12">
    <source>
        <dbReference type="SAM" id="MobiDB-lite"/>
    </source>
</evidence>
<reference evidence="14 15" key="1">
    <citation type="submission" date="2014-03" db="EMBL/GenBank/DDBJ databases">
        <title>The Genome Sequence of Plasmodium fragile nilgiri.</title>
        <authorList>
            <consortium name="The Broad Institute Genomics Platform"/>
            <consortium name="The Broad Institute Genome Sequencing Center for Infectious Disease"/>
            <person name="Neafsey D."/>
            <person name="Duraisingh M."/>
            <person name="Young S.K."/>
            <person name="Zeng Q."/>
            <person name="Gargeya S."/>
            <person name="Abouelleil A."/>
            <person name="Alvarado L."/>
            <person name="Chapman S.B."/>
            <person name="Gainer-Dewar J."/>
            <person name="Goldberg J."/>
            <person name="Griggs A."/>
            <person name="Gujja S."/>
            <person name="Hansen M."/>
            <person name="Howarth C."/>
            <person name="Imamovic A."/>
            <person name="Larimer J."/>
            <person name="Pearson M."/>
            <person name="Poon T.W."/>
            <person name="Priest M."/>
            <person name="Roberts A."/>
            <person name="Saif S."/>
            <person name="Shea T."/>
            <person name="Sykes S."/>
            <person name="Wortman J."/>
            <person name="Nusbaum C."/>
            <person name="Birren B."/>
        </authorList>
    </citation>
    <scope>NUCLEOTIDE SEQUENCE [LARGE SCALE GENOMIC DNA]</scope>
    <source>
        <strain evidence="15">nilgiri</strain>
    </source>
</reference>
<dbReference type="OMA" id="RYADQRV"/>
<dbReference type="RefSeq" id="XP_012333470.1">
    <property type="nucleotide sequence ID" value="XM_012478047.1"/>
</dbReference>
<gene>
    <name evidence="14" type="ORF">AK88_00396</name>
</gene>
<dbReference type="InterPro" id="IPR000182">
    <property type="entry name" value="GNAT_dom"/>
</dbReference>
<comment type="similarity">
    <text evidence="3">Belongs to the acetyltransferase family. NAA40 subfamily.</text>
</comment>
<feature type="domain" description="N-acetyltransferase" evidence="13">
    <location>
        <begin position="252"/>
        <end position="317"/>
    </location>
</feature>
<sequence length="347" mass="39390">MNNEREGDAAEGDVVRTAAGKSSSPSTIRKTRKSIQKKGCAERNKNKPHVKYNNGELIKVIKNCKQNDSIFDYIGGSYRMYFLLNRGNGVHGQTQVGCDSPGGKSAHTPFILFESINAFELKKHPASEPVFSTMFHMTKANMERLYNESNFLSRGWSDEKKWKELRSDRCKLILGFVHKPEGSEDGVTSDEPNVTESVLAGGEPHLSFLQRVHNANGTNERTNEDRTQDVHDYLTKHALVCFVHYRLTADYPPNEHTTICYLYEIQIVPEFTKMGIGQHLISMLEALCRRINVPKILCTVLKNNVKAVSFYKTKCSFQLDESSPDNFTSDDSEEECEYEILKRVVFS</sequence>
<evidence type="ECO:0000256" key="3">
    <source>
        <dbReference type="ARBA" id="ARBA00008870"/>
    </source>
</evidence>
<keyword evidence="9" id="KW-0012">Acyltransferase</keyword>
<dbReference type="PANTHER" id="PTHR20531:SF1">
    <property type="entry name" value="N-ALPHA-ACETYLTRANSFERASE 40"/>
    <property type="match status" value="1"/>
</dbReference>
<dbReference type="InterPro" id="IPR016181">
    <property type="entry name" value="Acyl_CoA_acyltransferase"/>
</dbReference>
<evidence type="ECO:0000313" key="14">
    <source>
        <dbReference type="EMBL" id="KJP89940.1"/>
    </source>
</evidence>
<keyword evidence="15" id="KW-1185">Reference proteome</keyword>
<dbReference type="Gene3D" id="3.40.630.30">
    <property type="match status" value="1"/>
</dbReference>
<keyword evidence="6" id="KW-0963">Cytoplasm</keyword>
<evidence type="ECO:0000256" key="6">
    <source>
        <dbReference type="ARBA" id="ARBA00022490"/>
    </source>
</evidence>
<evidence type="ECO:0000259" key="13">
    <source>
        <dbReference type="Pfam" id="PF00583"/>
    </source>
</evidence>
<keyword evidence="7" id="KW-0808">Transferase</keyword>
<dbReference type="GO" id="GO:0005737">
    <property type="term" value="C:cytoplasm"/>
    <property type="evidence" value="ECO:0007669"/>
    <property type="project" value="UniProtKB-SubCell"/>
</dbReference>
<evidence type="ECO:0000256" key="8">
    <source>
        <dbReference type="ARBA" id="ARBA00023242"/>
    </source>
</evidence>
<evidence type="ECO:0000256" key="2">
    <source>
        <dbReference type="ARBA" id="ARBA00004496"/>
    </source>
</evidence>
<dbReference type="PANTHER" id="PTHR20531">
    <property type="entry name" value="N-ALPHA-ACETYLTRANSFERASE 40"/>
    <property type="match status" value="1"/>
</dbReference>
<comment type="subcellular location">
    <subcellularLocation>
        <location evidence="2">Cytoplasm</location>
    </subcellularLocation>
    <subcellularLocation>
        <location evidence="1">Nucleus</location>
    </subcellularLocation>
</comment>
<protein>
    <recommendedName>
        <fullName evidence="5">N-alpha-acetyltransferase 40</fullName>
        <ecNumber evidence="4">2.3.1.257</ecNumber>
    </recommendedName>
</protein>
<evidence type="ECO:0000256" key="5">
    <source>
        <dbReference type="ARBA" id="ARBA00015043"/>
    </source>
</evidence>
<dbReference type="Proteomes" id="UP000054561">
    <property type="component" value="Unassembled WGS sequence"/>
</dbReference>
<dbReference type="CDD" id="cd04301">
    <property type="entry name" value="NAT_SF"/>
    <property type="match status" value="1"/>
</dbReference>
<dbReference type="GO" id="GO:0005634">
    <property type="term" value="C:nucleus"/>
    <property type="evidence" value="ECO:0007669"/>
    <property type="project" value="UniProtKB-SubCell"/>
</dbReference>
<evidence type="ECO:0000256" key="9">
    <source>
        <dbReference type="ARBA" id="ARBA00023315"/>
    </source>
</evidence>
<dbReference type="SUPFAM" id="SSF55729">
    <property type="entry name" value="Acyl-CoA N-acyltransferases (Nat)"/>
    <property type="match status" value="1"/>
</dbReference>
<comment type="catalytic activity">
    <reaction evidence="10">
        <text>N-terminal L-seryl-[histone H2A] + acetyl-CoA = N-terminal N(alpha)-acetyl-L-seryl-[histone H2A] + CoA + H(+)</text>
        <dbReference type="Rhea" id="RHEA:50600"/>
        <dbReference type="Rhea" id="RHEA-COMP:12742"/>
        <dbReference type="Rhea" id="RHEA-COMP:12744"/>
        <dbReference type="ChEBI" id="CHEBI:15378"/>
        <dbReference type="ChEBI" id="CHEBI:57287"/>
        <dbReference type="ChEBI" id="CHEBI:57288"/>
        <dbReference type="ChEBI" id="CHEBI:64738"/>
        <dbReference type="ChEBI" id="CHEBI:83690"/>
        <dbReference type="EC" id="2.3.1.257"/>
    </reaction>
</comment>
<dbReference type="OrthoDB" id="424551at2759"/>
<accession>A0A0D9QS56</accession>
<dbReference type="GO" id="GO:0010485">
    <property type="term" value="F:histone H4 acetyltransferase activity"/>
    <property type="evidence" value="ECO:0007669"/>
    <property type="project" value="InterPro"/>
</dbReference>
<keyword evidence="8" id="KW-0539">Nucleus</keyword>
<dbReference type="AlphaFoldDB" id="A0A0D9QS56"/>
<evidence type="ECO:0000256" key="4">
    <source>
        <dbReference type="ARBA" id="ARBA00012950"/>
    </source>
</evidence>
<dbReference type="VEuPathDB" id="PlasmoDB:AK88_00396"/>
<organism evidence="14 15">
    <name type="scientific">Plasmodium fragile</name>
    <dbReference type="NCBI Taxonomy" id="5857"/>
    <lineage>
        <taxon>Eukaryota</taxon>
        <taxon>Sar</taxon>
        <taxon>Alveolata</taxon>
        <taxon>Apicomplexa</taxon>
        <taxon>Aconoidasida</taxon>
        <taxon>Haemosporida</taxon>
        <taxon>Plasmodiidae</taxon>
        <taxon>Plasmodium</taxon>
        <taxon>Plasmodium (Plasmodium)</taxon>
    </lineage>
</organism>
<evidence type="ECO:0000256" key="11">
    <source>
        <dbReference type="ARBA" id="ARBA00049524"/>
    </source>
</evidence>
<dbReference type="GeneID" id="24265710"/>
<proteinExistence type="inferred from homology"/>
<dbReference type="Pfam" id="PF00583">
    <property type="entry name" value="Acetyltransf_1"/>
    <property type="match status" value="1"/>
</dbReference>
<evidence type="ECO:0000256" key="10">
    <source>
        <dbReference type="ARBA" id="ARBA00047821"/>
    </source>
</evidence>
<dbReference type="GO" id="GO:0043998">
    <property type="term" value="F:histone H2A acetyltransferase activity"/>
    <property type="evidence" value="ECO:0007669"/>
    <property type="project" value="InterPro"/>
</dbReference>